<proteinExistence type="predicted"/>
<protein>
    <submittedName>
        <fullName evidence="2">N-acetyltransferase</fullName>
    </submittedName>
</protein>
<organism evidence="2 3">
    <name type="scientific">Dermabacter jinjuensis</name>
    <dbReference type="NCBI Taxonomy" id="1667168"/>
    <lineage>
        <taxon>Bacteria</taxon>
        <taxon>Bacillati</taxon>
        <taxon>Actinomycetota</taxon>
        <taxon>Actinomycetes</taxon>
        <taxon>Micrococcales</taxon>
        <taxon>Dermabacteraceae</taxon>
        <taxon>Dermabacter</taxon>
    </lineage>
</organism>
<keyword evidence="3" id="KW-1185">Reference proteome</keyword>
<evidence type="ECO:0000259" key="1">
    <source>
        <dbReference type="PROSITE" id="PS51729"/>
    </source>
</evidence>
<dbReference type="Pfam" id="PF14542">
    <property type="entry name" value="Acetyltransf_CG"/>
    <property type="match status" value="1"/>
</dbReference>
<reference evidence="2 3" key="1">
    <citation type="journal article" date="2016" name="Int. J. Syst. Evol. Microbiol.">
        <title>Dermabacter jinjuensis sp. nov., a novel species of the genus Dermabacter isolated from a clinical specimen.</title>
        <authorList>
            <person name="Park Y.K."/>
            <person name="Lee K.M."/>
            <person name="Lee W.K."/>
            <person name="Cho M.J."/>
            <person name="Lee H.S."/>
            <person name="Cho Y.G."/>
            <person name="Lee Y.C."/>
            <person name="Lee W.K."/>
            <person name="Seong W.K."/>
            <person name="Hwang K.J."/>
        </authorList>
    </citation>
    <scope>NUCLEOTIDE SEQUENCE [LARGE SCALE GENOMIC DNA]</scope>
    <source>
        <strain evidence="2 3">32T</strain>
    </source>
</reference>
<dbReference type="PANTHER" id="PTHR31435">
    <property type="entry name" value="PROTEIN NATD1"/>
    <property type="match status" value="1"/>
</dbReference>
<sequence>MATVTHFSDQQRFIATEGGVEAGYLEYDRENDGAIFVATHVVTDPEFRGRGIAGEVTAAAFEHARRHGVKVRPVCPYVQGWIEKNPEVRDLVAE</sequence>
<dbReference type="InterPro" id="IPR016181">
    <property type="entry name" value="Acyl_CoA_acyltransferase"/>
</dbReference>
<dbReference type="CDD" id="cd04301">
    <property type="entry name" value="NAT_SF"/>
    <property type="match status" value="1"/>
</dbReference>
<evidence type="ECO:0000313" key="3">
    <source>
        <dbReference type="Proteomes" id="UP000815698"/>
    </source>
</evidence>
<dbReference type="EMBL" id="CP023482">
    <property type="protein sequence ID" value="ATH97372.1"/>
    <property type="molecule type" value="Genomic_DNA"/>
</dbReference>
<dbReference type="PROSITE" id="PS51729">
    <property type="entry name" value="GNAT_YJDJ"/>
    <property type="match status" value="1"/>
</dbReference>
<dbReference type="Gene3D" id="3.40.630.30">
    <property type="match status" value="1"/>
</dbReference>
<dbReference type="PANTHER" id="PTHR31435:SF9">
    <property type="entry name" value="PROTEIN NATD1"/>
    <property type="match status" value="1"/>
</dbReference>
<dbReference type="RefSeq" id="WP_070457876.1">
    <property type="nucleotide sequence ID" value="NZ_CP023482.1"/>
</dbReference>
<evidence type="ECO:0000313" key="2">
    <source>
        <dbReference type="EMBL" id="ATH97372.1"/>
    </source>
</evidence>
<dbReference type="InterPro" id="IPR031165">
    <property type="entry name" value="GNAT_YJDJ"/>
</dbReference>
<accession>A0ABM6PPA4</accession>
<name>A0ABM6PPA4_9MICO</name>
<feature type="domain" description="N-acetyltransferase" evidence="1">
    <location>
        <begin position="5"/>
        <end position="93"/>
    </location>
</feature>
<dbReference type="InterPro" id="IPR045057">
    <property type="entry name" value="Gcn5-rel_NAT"/>
</dbReference>
<dbReference type="SUPFAM" id="SSF55729">
    <property type="entry name" value="Acyl-CoA N-acyltransferases (Nat)"/>
    <property type="match status" value="1"/>
</dbReference>
<gene>
    <name evidence="2" type="ORF">COP05_10030</name>
</gene>
<dbReference type="Proteomes" id="UP000815698">
    <property type="component" value="Chromosome"/>
</dbReference>